<sequence length="68" mass="7725">MIRIEIDYWNGEEDLACAPVWLLCSSRKCNVSGLAVAERDDPFMTGQRKDEIMTSQILSMESPETNQT</sequence>
<dbReference type="Proteomes" id="UP001234178">
    <property type="component" value="Unassembled WGS sequence"/>
</dbReference>
<keyword evidence="2" id="KW-1185">Reference proteome</keyword>
<proteinExistence type="predicted"/>
<protein>
    <submittedName>
        <fullName evidence="1">Uncharacterized protein</fullName>
    </submittedName>
</protein>
<accession>A0ABR0AAH2</accession>
<evidence type="ECO:0000313" key="1">
    <source>
        <dbReference type="EMBL" id="KAK4022079.1"/>
    </source>
</evidence>
<organism evidence="1 2">
    <name type="scientific">Daphnia magna</name>
    <dbReference type="NCBI Taxonomy" id="35525"/>
    <lineage>
        <taxon>Eukaryota</taxon>
        <taxon>Metazoa</taxon>
        <taxon>Ecdysozoa</taxon>
        <taxon>Arthropoda</taxon>
        <taxon>Crustacea</taxon>
        <taxon>Branchiopoda</taxon>
        <taxon>Diplostraca</taxon>
        <taxon>Cladocera</taxon>
        <taxon>Anomopoda</taxon>
        <taxon>Daphniidae</taxon>
        <taxon>Daphnia</taxon>
    </lineage>
</organism>
<gene>
    <name evidence="1" type="ORF">OUZ56_007566</name>
</gene>
<reference evidence="1 2" key="1">
    <citation type="journal article" date="2023" name="Nucleic Acids Res.">
        <title>The hologenome of Daphnia magna reveals possible DNA methylation and microbiome-mediated evolution of the host genome.</title>
        <authorList>
            <person name="Chaturvedi A."/>
            <person name="Li X."/>
            <person name="Dhandapani V."/>
            <person name="Marshall H."/>
            <person name="Kissane S."/>
            <person name="Cuenca-Cambronero M."/>
            <person name="Asole G."/>
            <person name="Calvet F."/>
            <person name="Ruiz-Romero M."/>
            <person name="Marangio P."/>
            <person name="Guigo R."/>
            <person name="Rago D."/>
            <person name="Mirbahai L."/>
            <person name="Eastwood N."/>
            <person name="Colbourne J.K."/>
            <person name="Zhou J."/>
            <person name="Mallon E."/>
            <person name="Orsini L."/>
        </authorList>
    </citation>
    <scope>NUCLEOTIDE SEQUENCE [LARGE SCALE GENOMIC DNA]</scope>
    <source>
        <strain evidence="1">LRV0_1</strain>
    </source>
</reference>
<evidence type="ECO:0000313" key="2">
    <source>
        <dbReference type="Proteomes" id="UP001234178"/>
    </source>
</evidence>
<name>A0ABR0AAH2_9CRUS</name>
<dbReference type="EMBL" id="JAOYFB010000037">
    <property type="protein sequence ID" value="KAK4022079.1"/>
    <property type="molecule type" value="Genomic_DNA"/>
</dbReference>
<comment type="caution">
    <text evidence="1">The sequence shown here is derived from an EMBL/GenBank/DDBJ whole genome shotgun (WGS) entry which is preliminary data.</text>
</comment>